<evidence type="ECO:0000313" key="5">
    <source>
        <dbReference type="EMBL" id="MDA7426389.1"/>
    </source>
</evidence>
<dbReference type="PANTHER" id="PTHR43434">
    <property type="entry name" value="PHOSPHOGLYCOLATE PHOSPHATASE"/>
    <property type="match status" value="1"/>
</dbReference>
<gene>
    <name evidence="5" type="ORF">PFY00_16760</name>
</gene>
<dbReference type="Gene3D" id="3.40.50.1000">
    <property type="entry name" value="HAD superfamily/HAD-like"/>
    <property type="match status" value="1"/>
</dbReference>
<comment type="catalytic activity">
    <reaction evidence="1">
        <text>2-phosphoglycolate + H2O = glycolate + phosphate</text>
        <dbReference type="Rhea" id="RHEA:14369"/>
        <dbReference type="ChEBI" id="CHEBI:15377"/>
        <dbReference type="ChEBI" id="CHEBI:29805"/>
        <dbReference type="ChEBI" id="CHEBI:43474"/>
        <dbReference type="ChEBI" id="CHEBI:58033"/>
        <dbReference type="EC" id="3.1.3.18"/>
    </reaction>
</comment>
<organism evidence="5 6">
    <name type="scientific">Thalassococcus lentus</name>
    <dbReference type="NCBI Taxonomy" id="1210524"/>
    <lineage>
        <taxon>Bacteria</taxon>
        <taxon>Pseudomonadati</taxon>
        <taxon>Pseudomonadota</taxon>
        <taxon>Alphaproteobacteria</taxon>
        <taxon>Rhodobacterales</taxon>
        <taxon>Roseobacteraceae</taxon>
        <taxon>Thalassococcus</taxon>
    </lineage>
</organism>
<evidence type="ECO:0000256" key="2">
    <source>
        <dbReference type="ARBA" id="ARBA00004818"/>
    </source>
</evidence>
<accession>A0ABT4XWQ2</accession>
<reference evidence="5 6" key="1">
    <citation type="submission" date="2023-01" db="EMBL/GenBank/DDBJ databases">
        <title>Thalassococcus onchidii sp. nov., isolated from a marine invertebrate from the South China Sea.</title>
        <authorList>
            <person name="Xu S."/>
            <person name="Liu Z."/>
            <person name="Xu Y."/>
        </authorList>
    </citation>
    <scope>NUCLEOTIDE SEQUENCE [LARGE SCALE GENOMIC DNA]</scope>
    <source>
        <strain evidence="5 6">KCTC 32084</strain>
    </source>
</reference>
<dbReference type="RefSeq" id="WP_271433745.1">
    <property type="nucleotide sequence ID" value="NZ_JAQIOY010000009.1"/>
</dbReference>
<keyword evidence="6" id="KW-1185">Reference proteome</keyword>
<dbReference type="Pfam" id="PF00702">
    <property type="entry name" value="Hydrolase"/>
    <property type="match status" value="1"/>
</dbReference>
<name>A0ABT4XWQ2_9RHOB</name>
<dbReference type="GO" id="GO:0016787">
    <property type="term" value="F:hydrolase activity"/>
    <property type="evidence" value="ECO:0007669"/>
    <property type="project" value="UniProtKB-KW"/>
</dbReference>
<dbReference type="Proteomes" id="UP001210720">
    <property type="component" value="Unassembled WGS sequence"/>
</dbReference>
<dbReference type="SFLD" id="SFLDS00003">
    <property type="entry name" value="Haloacid_Dehalogenase"/>
    <property type="match status" value="1"/>
</dbReference>
<dbReference type="NCBIfam" id="TIGR01549">
    <property type="entry name" value="HAD-SF-IA-v1"/>
    <property type="match status" value="1"/>
</dbReference>
<evidence type="ECO:0000313" key="6">
    <source>
        <dbReference type="Proteomes" id="UP001210720"/>
    </source>
</evidence>
<dbReference type="InterPro" id="IPR050155">
    <property type="entry name" value="HAD-like_hydrolase_sf"/>
</dbReference>
<keyword evidence="5" id="KW-0378">Hydrolase</keyword>
<proteinExistence type="inferred from homology"/>
<comment type="pathway">
    <text evidence="2">Organic acid metabolism; glycolate biosynthesis; glycolate from 2-phosphoglycolate: step 1/1.</text>
</comment>
<evidence type="ECO:0000256" key="3">
    <source>
        <dbReference type="ARBA" id="ARBA00006171"/>
    </source>
</evidence>
<evidence type="ECO:0000256" key="1">
    <source>
        <dbReference type="ARBA" id="ARBA00000830"/>
    </source>
</evidence>
<comment type="similarity">
    <text evidence="3">Belongs to the HAD-like hydrolase superfamily. CbbY/CbbZ/Gph/YieH family.</text>
</comment>
<dbReference type="InterPro" id="IPR023198">
    <property type="entry name" value="PGP-like_dom2"/>
</dbReference>
<dbReference type="InterPro" id="IPR023214">
    <property type="entry name" value="HAD_sf"/>
</dbReference>
<dbReference type="Gene3D" id="1.10.150.240">
    <property type="entry name" value="Putative phosphatase, domain 2"/>
    <property type="match status" value="1"/>
</dbReference>
<sequence length="234" mass="25142">MNRSSIRAVLFDKDGTLFDFGATWNGWAGRLISKMSDGDAELAQQLAQACRYNLETKSFFPDSPVIAGTNREAAQCFTDILPQFTLEELETRLADEAANADLVPAVPLPPLLNRLRAADLRLGVMTNDTERAARAHLNKAGITDLFDFVAGFDSGYGAKPDPDPLLAFATHCGLKPSQVLMVGDSSHDLIAARAARMSAVGVLTGLASRADLDPFADAVLPDIGHLLDWLSITV</sequence>
<dbReference type="SFLD" id="SFLDG01129">
    <property type="entry name" value="C1.5:_HAD__Beta-PGM__Phosphata"/>
    <property type="match status" value="1"/>
</dbReference>
<dbReference type="PANTHER" id="PTHR43434:SF1">
    <property type="entry name" value="PHOSPHOGLYCOLATE PHOSPHATASE"/>
    <property type="match status" value="1"/>
</dbReference>
<dbReference type="EC" id="3.1.3.18" evidence="4"/>
<evidence type="ECO:0000256" key="4">
    <source>
        <dbReference type="ARBA" id="ARBA00013078"/>
    </source>
</evidence>
<protein>
    <recommendedName>
        <fullName evidence="4">phosphoglycolate phosphatase</fullName>
        <ecNumber evidence="4">3.1.3.18</ecNumber>
    </recommendedName>
</protein>
<dbReference type="InterPro" id="IPR036412">
    <property type="entry name" value="HAD-like_sf"/>
</dbReference>
<comment type="caution">
    <text evidence="5">The sequence shown here is derived from an EMBL/GenBank/DDBJ whole genome shotgun (WGS) entry which is preliminary data.</text>
</comment>
<dbReference type="EMBL" id="JAQIOY010000009">
    <property type="protein sequence ID" value="MDA7426389.1"/>
    <property type="molecule type" value="Genomic_DNA"/>
</dbReference>
<dbReference type="InterPro" id="IPR006439">
    <property type="entry name" value="HAD-SF_hydro_IA"/>
</dbReference>
<dbReference type="SUPFAM" id="SSF56784">
    <property type="entry name" value="HAD-like"/>
    <property type="match status" value="1"/>
</dbReference>